<dbReference type="RefSeq" id="WP_107029457.1">
    <property type="nucleotide sequence ID" value="NZ_AP024085.1"/>
</dbReference>
<evidence type="ECO:0000313" key="22">
    <source>
        <dbReference type="Proteomes" id="UP000593842"/>
    </source>
</evidence>
<dbReference type="Proteomes" id="UP000240974">
    <property type="component" value="Unassembled WGS sequence"/>
</dbReference>
<organism evidence="20 21">
    <name type="scientific">Faecalibacillus intestinalis</name>
    <dbReference type="NCBI Taxonomy" id="1982626"/>
    <lineage>
        <taxon>Bacteria</taxon>
        <taxon>Bacillati</taxon>
        <taxon>Bacillota</taxon>
        <taxon>Erysipelotrichia</taxon>
        <taxon>Erysipelotrichales</taxon>
        <taxon>Coprobacillaceae</taxon>
        <taxon>Faecalibacillus</taxon>
    </lineage>
</organism>
<dbReference type="PANTHER" id="PTHR10954:SF18">
    <property type="entry name" value="RIBONUCLEASE HII"/>
    <property type="match status" value="1"/>
</dbReference>
<dbReference type="GO" id="GO:0030145">
    <property type="term" value="F:manganese ion binding"/>
    <property type="evidence" value="ECO:0007669"/>
    <property type="project" value="UniProtKB-UniRule"/>
</dbReference>
<accession>A0A2T3G4W9</accession>
<evidence type="ECO:0000256" key="16">
    <source>
        <dbReference type="RuleBase" id="RU003515"/>
    </source>
</evidence>
<dbReference type="GO" id="GO:0032299">
    <property type="term" value="C:ribonuclease H2 complex"/>
    <property type="evidence" value="ECO:0007669"/>
    <property type="project" value="TreeGrafter"/>
</dbReference>
<dbReference type="Gene3D" id="3.30.420.10">
    <property type="entry name" value="Ribonuclease H-like superfamily/Ribonuclease H"/>
    <property type="match status" value="1"/>
</dbReference>
<evidence type="ECO:0000256" key="14">
    <source>
        <dbReference type="HAMAP-Rule" id="MF_00052"/>
    </source>
</evidence>
<feature type="binding site" evidence="14 15">
    <location>
        <position position="23"/>
    </location>
    <ligand>
        <name>a divalent metal cation</name>
        <dbReference type="ChEBI" id="CHEBI:60240"/>
    </ligand>
</feature>
<reference evidence="18" key="2">
    <citation type="journal article" date="2020" name="Microbiol. Resour. Announc.">
        <title>Complete Genome Sequence of Faecalibacillus intestinalis JCM 34082, Isolated from Feces from a Healthy Japanese Female.</title>
        <authorList>
            <person name="Sakamoto M."/>
            <person name="Ikeyama N."/>
            <person name="Toyoda A."/>
            <person name="Murakami T."/>
            <person name="Mori H."/>
            <person name="Ohkuma M."/>
        </authorList>
    </citation>
    <scope>NUCLEOTIDE SEQUENCE</scope>
    <source>
        <strain evidence="18">14EGH31</strain>
    </source>
</reference>
<evidence type="ECO:0000256" key="4">
    <source>
        <dbReference type="ARBA" id="ARBA00004496"/>
    </source>
</evidence>
<evidence type="ECO:0000256" key="10">
    <source>
        <dbReference type="ARBA" id="ARBA00022723"/>
    </source>
</evidence>
<keyword evidence="8 14" id="KW-0963">Cytoplasm</keyword>
<feature type="binding site" evidence="14 15">
    <location>
        <position position="24"/>
    </location>
    <ligand>
        <name>a divalent metal cation</name>
        <dbReference type="ChEBI" id="CHEBI:60240"/>
    </ligand>
</feature>
<dbReference type="GO" id="GO:0004523">
    <property type="term" value="F:RNA-DNA hybrid ribonuclease activity"/>
    <property type="evidence" value="ECO:0007669"/>
    <property type="project" value="UniProtKB-UniRule"/>
</dbReference>
<dbReference type="AlphaFoldDB" id="A0A2T3G4W9"/>
<dbReference type="PROSITE" id="PS51975">
    <property type="entry name" value="RNASE_H_2"/>
    <property type="match status" value="1"/>
</dbReference>
<sequence length="209" mass="23902">MSNLLEYENRYYDLGYDYIIGLDEAGRGPMAGELVVAGVIFPKGFYDERIFDSKQLTAKKREAMYQIIIENALAYHIEVISVEDVDQLNVYSASQKGMEKCCQILKREKMFALTDAMPLHDIEHLSIIKGDTLSISIAAASILAKVTRDHLMIDYAKKYPQYGFEKHKGYVTKAHKEALRKYGPCPIHRKSFKPVQEVMKEQISLNLDI</sequence>
<evidence type="ECO:0000256" key="12">
    <source>
        <dbReference type="ARBA" id="ARBA00022801"/>
    </source>
</evidence>
<dbReference type="NCBIfam" id="NF000595">
    <property type="entry name" value="PRK00015.1-3"/>
    <property type="match status" value="1"/>
</dbReference>
<dbReference type="HAMAP" id="MF_00052_B">
    <property type="entry name" value="RNase_HII_B"/>
    <property type="match status" value="1"/>
</dbReference>
<keyword evidence="11 14" id="KW-0255">Endonuclease</keyword>
<dbReference type="InterPro" id="IPR036397">
    <property type="entry name" value="RNaseH_sf"/>
</dbReference>
<dbReference type="EMBL" id="PYLQ01000004">
    <property type="protein sequence ID" value="PST42558.1"/>
    <property type="molecule type" value="Genomic_DNA"/>
</dbReference>
<dbReference type="Proteomes" id="UP000593842">
    <property type="component" value="Chromosome"/>
</dbReference>
<dbReference type="NCBIfam" id="NF000594">
    <property type="entry name" value="PRK00015.1-1"/>
    <property type="match status" value="1"/>
</dbReference>
<keyword evidence="13 14" id="KW-0464">Manganese</keyword>
<evidence type="ECO:0000313" key="18">
    <source>
        <dbReference type="EMBL" id="BCL57851.1"/>
    </source>
</evidence>
<comment type="cofactor">
    <cofactor evidence="2">
        <name>Mg(2+)</name>
        <dbReference type="ChEBI" id="CHEBI:18420"/>
    </cofactor>
</comment>
<evidence type="ECO:0000259" key="17">
    <source>
        <dbReference type="PROSITE" id="PS51975"/>
    </source>
</evidence>
<evidence type="ECO:0000313" key="19">
    <source>
        <dbReference type="EMBL" id="MCQ5060456.1"/>
    </source>
</evidence>
<evidence type="ECO:0000256" key="11">
    <source>
        <dbReference type="ARBA" id="ARBA00022759"/>
    </source>
</evidence>
<dbReference type="PANTHER" id="PTHR10954">
    <property type="entry name" value="RIBONUCLEASE H2 SUBUNIT A"/>
    <property type="match status" value="1"/>
</dbReference>
<dbReference type="CDD" id="cd07182">
    <property type="entry name" value="RNase_HII_bacteria_HII_like"/>
    <property type="match status" value="1"/>
</dbReference>
<gene>
    <name evidence="14" type="primary">rnhB</name>
    <name evidence="20" type="ORF">C7U54_04625</name>
    <name evidence="18" type="ORF">Fi14EGH31_15630</name>
    <name evidence="19" type="ORF">NE542_01180</name>
</gene>
<evidence type="ECO:0000256" key="7">
    <source>
        <dbReference type="ARBA" id="ARBA00019179"/>
    </source>
</evidence>
<dbReference type="Pfam" id="PF01351">
    <property type="entry name" value="RNase_HII"/>
    <property type="match status" value="1"/>
</dbReference>
<dbReference type="GeneID" id="70579994"/>
<comment type="cofactor">
    <cofactor evidence="14 15">
        <name>Mn(2+)</name>
        <dbReference type="ChEBI" id="CHEBI:29035"/>
    </cofactor>
    <cofactor evidence="14 15">
        <name>Mg(2+)</name>
        <dbReference type="ChEBI" id="CHEBI:18420"/>
    </cofactor>
    <text evidence="14 15">Manganese or magnesium. Binds 1 divalent metal ion per monomer in the absence of substrate. May bind a second metal ion after substrate binding.</text>
</comment>
<reference evidence="22" key="3">
    <citation type="submission" date="2020-09" db="EMBL/GenBank/DDBJ databases">
        <title>Complete genome sequencing of Faecalibacillus intestinalis strain 14EGH31.</title>
        <authorList>
            <person name="Sakamoto M."/>
            <person name="Murakami T."/>
            <person name="Mori H."/>
        </authorList>
    </citation>
    <scope>NUCLEOTIDE SEQUENCE [LARGE SCALE GENOMIC DNA]</scope>
    <source>
        <strain evidence="22">14EGH31</strain>
    </source>
</reference>
<dbReference type="GO" id="GO:0005737">
    <property type="term" value="C:cytoplasm"/>
    <property type="evidence" value="ECO:0007669"/>
    <property type="project" value="UniProtKB-SubCell"/>
</dbReference>
<reference evidence="20 21" key="1">
    <citation type="journal article" date="2019" name="Int. J. Syst. Evol. Microbiol.">
        <title>Faecalibacillus intestinalis gen. nov., sp. nov. and Faecalibacillus faecis sp. nov., isolated from human faeces.</title>
        <authorList>
            <person name="Seo B."/>
            <person name="Jeon K."/>
            <person name="Baek I."/>
            <person name="Lee Y.M."/>
            <person name="Baek K."/>
            <person name="Ko G."/>
        </authorList>
    </citation>
    <scope>NUCLEOTIDE SEQUENCE [LARGE SCALE GENOMIC DNA]</scope>
    <source>
        <strain evidence="20 21">SNUG30099</strain>
    </source>
</reference>
<evidence type="ECO:0000313" key="21">
    <source>
        <dbReference type="Proteomes" id="UP000240974"/>
    </source>
</evidence>
<evidence type="ECO:0000256" key="3">
    <source>
        <dbReference type="ARBA" id="ARBA00004065"/>
    </source>
</evidence>
<keyword evidence="9 14" id="KW-0540">Nuclease</keyword>
<dbReference type="GO" id="GO:0043137">
    <property type="term" value="P:DNA replication, removal of RNA primer"/>
    <property type="evidence" value="ECO:0007669"/>
    <property type="project" value="TreeGrafter"/>
</dbReference>
<evidence type="ECO:0000256" key="6">
    <source>
        <dbReference type="ARBA" id="ARBA00012180"/>
    </source>
</evidence>
<protein>
    <recommendedName>
        <fullName evidence="7 14">Ribonuclease HII</fullName>
        <shortName evidence="14">RNase HII</shortName>
        <ecNumber evidence="6 14">3.1.26.4</ecNumber>
    </recommendedName>
</protein>
<feature type="domain" description="RNase H type-2" evidence="17">
    <location>
        <begin position="17"/>
        <end position="204"/>
    </location>
</feature>
<evidence type="ECO:0000256" key="1">
    <source>
        <dbReference type="ARBA" id="ARBA00000077"/>
    </source>
</evidence>
<comment type="similarity">
    <text evidence="5 14 16">Belongs to the RNase HII family.</text>
</comment>
<dbReference type="InterPro" id="IPR022898">
    <property type="entry name" value="RNase_HII"/>
</dbReference>
<comment type="subcellular location">
    <subcellularLocation>
        <location evidence="4 14">Cytoplasm</location>
    </subcellularLocation>
</comment>
<dbReference type="GO" id="GO:0003723">
    <property type="term" value="F:RNA binding"/>
    <property type="evidence" value="ECO:0007669"/>
    <property type="project" value="UniProtKB-UniRule"/>
</dbReference>
<evidence type="ECO:0000256" key="13">
    <source>
        <dbReference type="ARBA" id="ARBA00023211"/>
    </source>
</evidence>
<keyword evidence="10 14" id="KW-0479">Metal-binding</keyword>
<evidence type="ECO:0000256" key="15">
    <source>
        <dbReference type="PROSITE-ProRule" id="PRU01319"/>
    </source>
</evidence>
<dbReference type="EMBL" id="AP024085">
    <property type="protein sequence ID" value="BCL57851.1"/>
    <property type="molecule type" value="Genomic_DNA"/>
</dbReference>
<proteinExistence type="inferred from homology"/>
<dbReference type="InterPro" id="IPR001352">
    <property type="entry name" value="RNase_HII/HIII"/>
</dbReference>
<evidence type="ECO:0000256" key="2">
    <source>
        <dbReference type="ARBA" id="ARBA00001946"/>
    </source>
</evidence>
<evidence type="ECO:0000313" key="20">
    <source>
        <dbReference type="EMBL" id="PST42558.1"/>
    </source>
</evidence>
<comment type="catalytic activity">
    <reaction evidence="1 14 15 16">
        <text>Endonucleolytic cleavage to 5'-phosphomonoester.</text>
        <dbReference type="EC" id="3.1.26.4"/>
    </reaction>
</comment>
<dbReference type="KEGG" id="fit:Fi14EGH31_15630"/>
<comment type="function">
    <text evidence="3 14 16">Endonuclease that specifically degrades the RNA of RNA-DNA hybrids.</text>
</comment>
<evidence type="ECO:0000256" key="9">
    <source>
        <dbReference type="ARBA" id="ARBA00022722"/>
    </source>
</evidence>
<dbReference type="Proteomes" id="UP001204814">
    <property type="component" value="Unassembled WGS sequence"/>
</dbReference>
<dbReference type="GO" id="GO:0006298">
    <property type="term" value="P:mismatch repair"/>
    <property type="evidence" value="ECO:0007669"/>
    <property type="project" value="TreeGrafter"/>
</dbReference>
<dbReference type="InterPro" id="IPR024567">
    <property type="entry name" value="RNase_HII/HIII_dom"/>
</dbReference>
<evidence type="ECO:0000256" key="5">
    <source>
        <dbReference type="ARBA" id="ARBA00007383"/>
    </source>
</evidence>
<dbReference type="InterPro" id="IPR012337">
    <property type="entry name" value="RNaseH-like_sf"/>
</dbReference>
<feature type="binding site" evidence="14 15">
    <location>
        <position position="115"/>
    </location>
    <ligand>
        <name>a divalent metal cation</name>
        <dbReference type="ChEBI" id="CHEBI:60240"/>
    </ligand>
</feature>
<dbReference type="SUPFAM" id="SSF53098">
    <property type="entry name" value="Ribonuclease H-like"/>
    <property type="match status" value="1"/>
</dbReference>
<keyword evidence="21" id="KW-1185">Reference proteome</keyword>
<name>A0A2T3G4W9_9FIRM</name>
<keyword evidence="12 14" id="KW-0378">Hydrolase</keyword>
<dbReference type="EC" id="3.1.26.4" evidence="6 14"/>
<dbReference type="EMBL" id="JANGBO010000001">
    <property type="protein sequence ID" value="MCQ5060456.1"/>
    <property type="molecule type" value="Genomic_DNA"/>
</dbReference>
<evidence type="ECO:0000256" key="8">
    <source>
        <dbReference type="ARBA" id="ARBA00022490"/>
    </source>
</evidence>
<reference evidence="19" key="4">
    <citation type="submission" date="2022-06" db="EMBL/GenBank/DDBJ databases">
        <title>Isolation of gut microbiota from human fecal samples.</title>
        <authorList>
            <person name="Pamer E.G."/>
            <person name="Barat B."/>
            <person name="Waligurski E."/>
            <person name="Medina S."/>
            <person name="Paddock L."/>
            <person name="Mostad J."/>
        </authorList>
    </citation>
    <scope>NUCLEOTIDE SEQUENCE</scope>
    <source>
        <strain evidence="19">DFI.6.24</strain>
    </source>
</reference>